<sequence>MTDAVYTIGHSTQTIDRFVGLLKKHGITAVADVRSRPFSRMNPQFNRPELKEKLREAHIKYVFLGRELGARSQDRSCYCNGQVQYDLLARSDLFQEGIKRLKDGRQEFCIALMCAEKEPLDCHRTILVARELTDAGIPVIHILYDGQTERHDDTINRLVGMLQIPNADMFREQSAVIKDAYEKRSKEIAYREESPTGNDEQDASIRHAE</sequence>
<evidence type="ECO:0000313" key="2">
    <source>
        <dbReference type="EMBL" id="SDT55837.1"/>
    </source>
</evidence>
<dbReference type="PANTHER" id="PTHR39337">
    <property type="entry name" value="BLR5642 PROTEIN"/>
    <property type="match status" value="1"/>
</dbReference>
<dbReference type="InterPro" id="IPR007438">
    <property type="entry name" value="DUF488"/>
</dbReference>
<dbReference type="PANTHER" id="PTHR39337:SF1">
    <property type="entry name" value="BLR5642 PROTEIN"/>
    <property type="match status" value="1"/>
</dbReference>
<dbReference type="EMBL" id="LT629750">
    <property type="protein sequence ID" value="SDT55837.1"/>
    <property type="molecule type" value="Genomic_DNA"/>
</dbReference>
<evidence type="ECO:0008006" key="4">
    <source>
        <dbReference type="Google" id="ProtNLM"/>
    </source>
</evidence>
<reference evidence="3" key="1">
    <citation type="submission" date="2016-10" db="EMBL/GenBank/DDBJ databases">
        <authorList>
            <person name="Varghese N."/>
            <person name="Submissions S."/>
        </authorList>
    </citation>
    <scope>NUCLEOTIDE SEQUENCE [LARGE SCALE GENOMIC DNA]</scope>
    <source>
        <strain evidence="3">GAS369</strain>
    </source>
</reference>
<evidence type="ECO:0000256" key="1">
    <source>
        <dbReference type="SAM" id="MobiDB-lite"/>
    </source>
</evidence>
<dbReference type="RefSeq" id="WP_146690578.1">
    <property type="nucleotide sequence ID" value="NZ_LT629750.1"/>
</dbReference>
<dbReference type="Pfam" id="PF04343">
    <property type="entry name" value="DUF488"/>
    <property type="match status" value="1"/>
</dbReference>
<dbReference type="Proteomes" id="UP000243904">
    <property type="component" value="Chromosome I"/>
</dbReference>
<feature type="region of interest" description="Disordered" evidence="1">
    <location>
        <begin position="187"/>
        <end position="209"/>
    </location>
</feature>
<proteinExistence type="predicted"/>
<protein>
    <recommendedName>
        <fullName evidence="4">DUF488 domain-containing protein</fullName>
    </recommendedName>
</protein>
<evidence type="ECO:0000313" key="3">
    <source>
        <dbReference type="Proteomes" id="UP000243904"/>
    </source>
</evidence>
<dbReference type="AlphaFoldDB" id="A0A1H2BCP3"/>
<organism evidence="2 3">
    <name type="scientific">Bradyrhizobium canariense</name>
    <dbReference type="NCBI Taxonomy" id="255045"/>
    <lineage>
        <taxon>Bacteria</taxon>
        <taxon>Pseudomonadati</taxon>
        <taxon>Pseudomonadota</taxon>
        <taxon>Alphaproteobacteria</taxon>
        <taxon>Hyphomicrobiales</taxon>
        <taxon>Nitrobacteraceae</taxon>
        <taxon>Bradyrhizobium</taxon>
    </lineage>
</organism>
<gene>
    <name evidence="2" type="ORF">SAMN05444158_7022</name>
</gene>
<name>A0A1H2BCP3_9BRAD</name>
<accession>A0A1H2BCP3</accession>
<keyword evidence="3" id="KW-1185">Reference proteome</keyword>